<comment type="caution">
    <text evidence="2">The sequence shown here is derived from an EMBL/GenBank/DDBJ whole genome shotgun (WGS) entry which is preliminary data.</text>
</comment>
<proteinExistence type="predicted"/>
<dbReference type="AlphaFoldDB" id="F9F9Z4"/>
<feature type="region of interest" description="Disordered" evidence="1">
    <location>
        <begin position="602"/>
        <end position="625"/>
    </location>
</feature>
<dbReference type="STRING" id="660025.F9F9Z4"/>
<evidence type="ECO:0000256" key="1">
    <source>
        <dbReference type="SAM" id="MobiDB-lite"/>
    </source>
</evidence>
<protein>
    <submittedName>
        <fullName evidence="2">Uncharacterized protein</fullName>
    </submittedName>
</protein>
<evidence type="ECO:0000313" key="2">
    <source>
        <dbReference type="EMBL" id="EGU86262.1"/>
    </source>
</evidence>
<dbReference type="OrthoDB" id="5343483at2759"/>
<name>F9F9Z4_FUSOF</name>
<gene>
    <name evidence="2" type="ORF">FOXB_03219</name>
</gene>
<dbReference type="EMBL" id="AFQF01001100">
    <property type="protein sequence ID" value="EGU86262.1"/>
    <property type="molecule type" value="Genomic_DNA"/>
</dbReference>
<organism evidence="2">
    <name type="scientific">Fusarium oxysporum (strain Fo5176)</name>
    <name type="common">Fusarium vascular wilt</name>
    <dbReference type="NCBI Taxonomy" id="660025"/>
    <lineage>
        <taxon>Eukaryota</taxon>
        <taxon>Fungi</taxon>
        <taxon>Dikarya</taxon>
        <taxon>Ascomycota</taxon>
        <taxon>Pezizomycotina</taxon>
        <taxon>Sordariomycetes</taxon>
        <taxon>Hypocreomycetidae</taxon>
        <taxon>Hypocreales</taxon>
        <taxon>Nectriaceae</taxon>
        <taxon>Fusarium</taxon>
        <taxon>Fusarium oxysporum species complex</taxon>
    </lineage>
</organism>
<feature type="region of interest" description="Disordered" evidence="1">
    <location>
        <begin position="144"/>
        <end position="183"/>
    </location>
</feature>
<reference evidence="2" key="1">
    <citation type="journal article" date="2012" name="Mol. Plant Microbe Interact.">
        <title>A highly conserved effector in Fusarium oxysporum is required for full virulence on Arabidopsis.</title>
        <authorList>
            <person name="Thatcher L.F."/>
            <person name="Gardiner D.M."/>
            <person name="Kazan K."/>
            <person name="Manners J."/>
        </authorList>
    </citation>
    <scope>NUCLEOTIDE SEQUENCE [LARGE SCALE GENOMIC DNA]</scope>
    <source>
        <strain evidence="2">Fo5176</strain>
    </source>
</reference>
<accession>F9F9Z4</accession>
<sequence>MSTRYFETVTSASAFDTQLKHSDGPLSIDELQASGSNWGRRQLLACRVIVSPTAHNVLPAYEKHTQRVEEIQEIKEFLEGPDPALMHHSTHFLISEYGFSLGEMWAALAAVKRYPRPRVISSNEGTPEAKRVRRNTALEGYVSSAGFQISSSDPEERNSPSAGSDGSGGPSYTEPETSPGLPAENSTIHLIARVFNHLLYYTQPPKSSPVVDFRHNPQRMNSEMRGLKKQFVAIDDGGLSLKLDEGPVAVALLEAKRRLVVDNGRPKISDECLAQMTCEAILARDRPDQERLTNERFPSDRCVFADDENRAASDGAAQGHSNPLLSLCVNYRQILCVENGRFHVHPLFWTSKHLRVLHCQFNHVNSGSPSFSLPPSPPLSPSNDNDRDLVRLVPLMTNGEFASCRFACFSLMMRAHGIVNAQRRPHFLYQKLILHTPECNVFKFSNAYNFEVRPMLGHFQYDELVKKRERAIKPRRHPVPGSSNLPAERLYERRLRDLTPALWFEDPYLVCVMISLAQIQWKIRKGRGESYFVRLLVTSTSDTTHAHVFRADIPPKLLRALDNPTEDMDNLVWPAIQHIQVPFEPHASFSERVAGQLLASLKTRAPEEAPRGDKRKRDKMETEEETKIVKAWDGTVQVASVPLANG</sequence>